<dbReference type="AlphaFoldDB" id="S9V6D5"/>
<dbReference type="EMBL" id="ATMH01009911">
    <property type="protein sequence ID" value="EPY18480.1"/>
    <property type="molecule type" value="Genomic_DNA"/>
</dbReference>
<keyword evidence="3" id="KW-1185">Reference proteome</keyword>
<proteinExistence type="predicted"/>
<reference evidence="2 3" key="1">
    <citation type="journal article" date="2013" name="PLoS ONE">
        <title>Predicting the Proteins of Angomonas deanei, Strigomonas culicis and Their Respective Endosymbionts Reveals New Aspects of the Trypanosomatidae Family.</title>
        <authorList>
            <person name="Motta M.C."/>
            <person name="Martins A.C."/>
            <person name="de Souza S.S."/>
            <person name="Catta-Preta C.M."/>
            <person name="Silva R."/>
            <person name="Klein C.C."/>
            <person name="de Almeida L.G."/>
            <person name="de Lima Cunha O."/>
            <person name="Ciapina L.P."/>
            <person name="Brocchi M."/>
            <person name="Colabardini A.C."/>
            <person name="de Araujo Lima B."/>
            <person name="Machado C.R."/>
            <person name="de Almeida Soares C.M."/>
            <person name="Probst C.M."/>
            <person name="de Menezes C.B."/>
            <person name="Thompson C.E."/>
            <person name="Bartholomeu D.C."/>
            <person name="Gradia D.F."/>
            <person name="Pavoni D.P."/>
            <person name="Grisard E.C."/>
            <person name="Fantinatti-Garboggini F."/>
            <person name="Marchini F.K."/>
            <person name="Rodrigues-Luiz G.F."/>
            <person name="Wagner G."/>
            <person name="Goldman G.H."/>
            <person name="Fietto J.L."/>
            <person name="Elias M.C."/>
            <person name="Goldman M.H."/>
            <person name="Sagot M.F."/>
            <person name="Pereira M."/>
            <person name="Stoco P.H."/>
            <person name="de Mendonca-Neto R.P."/>
            <person name="Teixeira S.M."/>
            <person name="Maciel T.E."/>
            <person name="de Oliveira Mendes T.A."/>
            <person name="Urmenyi T.P."/>
            <person name="de Souza W."/>
            <person name="Schenkman S."/>
            <person name="de Vasconcelos A.T."/>
        </authorList>
    </citation>
    <scope>NUCLEOTIDE SEQUENCE [LARGE SCALE GENOMIC DNA]</scope>
</reference>
<organism evidence="2 3">
    <name type="scientific">Strigomonas culicis</name>
    <dbReference type="NCBI Taxonomy" id="28005"/>
    <lineage>
        <taxon>Eukaryota</taxon>
        <taxon>Discoba</taxon>
        <taxon>Euglenozoa</taxon>
        <taxon>Kinetoplastea</taxon>
        <taxon>Metakinetoplastina</taxon>
        <taxon>Trypanosomatida</taxon>
        <taxon>Trypanosomatidae</taxon>
        <taxon>Strigomonadinae</taxon>
        <taxon>Strigomonas</taxon>
    </lineage>
</organism>
<feature type="compositionally biased region" description="Polar residues" evidence="1">
    <location>
        <begin position="218"/>
        <end position="228"/>
    </location>
</feature>
<gene>
    <name evidence="2" type="ORF">STCU_09945</name>
</gene>
<comment type="caution">
    <text evidence="2">The sequence shown here is derived from an EMBL/GenBank/DDBJ whole genome shotgun (WGS) entry which is preliminary data.</text>
</comment>
<feature type="compositionally biased region" description="Polar residues" evidence="1">
    <location>
        <begin position="175"/>
        <end position="184"/>
    </location>
</feature>
<dbReference type="Proteomes" id="UP000015354">
    <property type="component" value="Unassembled WGS sequence"/>
</dbReference>
<feature type="compositionally biased region" description="Basic and acidic residues" evidence="1">
    <location>
        <begin position="242"/>
        <end position="253"/>
    </location>
</feature>
<evidence type="ECO:0000313" key="2">
    <source>
        <dbReference type="EMBL" id="EPY18480.1"/>
    </source>
</evidence>
<feature type="compositionally biased region" description="Low complexity" evidence="1">
    <location>
        <begin position="188"/>
        <end position="206"/>
    </location>
</feature>
<feature type="compositionally biased region" description="Basic and acidic residues" evidence="1">
    <location>
        <begin position="23"/>
        <end position="42"/>
    </location>
</feature>
<name>S9V6D5_9TRYP</name>
<protein>
    <submittedName>
        <fullName evidence="2">Uncharacterized protein</fullName>
    </submittedName>
</protein>
<feature type="region of interest" description="Disordered" evidence="1">
    <location>
        <begin position="1"/>
        <end position="67"/>
    </location>
</feature>
<accession>S9V6D5</accession>
<feature type="region of interest" description="Disordered" evidence="1">
    <location>
        <begin position="88"/>
        <end position="119"/>
    </location>
</feature>
<evidence type="ECO:0000313" key="3">
    <source>
        <dbReference type="Proteomes" id="UP000015354"/>
    </source>
</evidence>
<feature type="region of interest" description="Disordered" evidence="1">
    <location>
        <begin position="158"/>
        <end position="276"/>
    </location>
</feature>
<evidence type="ECO:0000256" key="1">
    <source>
        <dbReference type="SAM" id="MobiDB-lite"/>
    </source>
</evidence>
<sequence length="276" mass="29560">MSETADPNVRKTPPAEAKTTRRSSSDSAHEERPVSRTRRESSDSSTGGGDDAGGKKKKDGSLVKNIKKLSKHVGKKFKLMLRAKKQTTGITAHEDNSNNNSKLNTELDDAATTDPTSTNLSITVNSISNMNSIPSEMDMPSSDMAQPVMYRVNTTVPTDHEVEGPCKSQPPLPPTQSSHSNSRPRTPPDTAATPTPTTAKAPFAFPEPQGCVEDESTKNLTDTQTSAAAIQEDSVDAGSEGGQEKRGSGHTEQSESFPLTTETSKTTTTKKERDSK</sequence>